<keyword evidence="4 6" id="KW-0131">Cell cycle</keyword>
<dbReference type="Proteomes" id="UP000028525">
    <property type="component" value="Unassembled WGS sequence"/>
</dbReference>
<accession>A0A084JDV2</accession>
<dbReference type="STRING" id="29354.IO98_21445"/>
<organism evidence="9 10">
    <name type="scientific">Lacrimispora celerecrescens</name>
    <dbReference type="NCBI Taxonomy" id="29354"/>
    <lineage>
        <taxon>Bacteria</taxon>
        <taxon>Bacillati</taxon>
        <taxon>Bacillota</taxon>
        <taxon>Clostridia</taxon>
        <taxon>Lachnospirales</taxon>
        <taxon>Lachnospiraceae</taxon>
        <taxon>Lacrimispora</taxon>
    </lineage>
</organism>
<dbReference type="Gene3D" id="2.160.20.70">
    <property type="match status" value="1"/>
</dbReference>
<name>A0A084JDV2_9FIRM</name>
<reference evidence="9 10" key="1">
    <citation type="submission" date="2014-07" db="EMBL/GenBank/DDBJ databases">
        <title>Draft genome of Clostridium celerecrescens 152B isolated from sediments associated with methane hydrate from Krishna Godavari basin.</title>
        <authorList>
            <person name="Honkalas V.S."/>
            <person name="Dabir A.P."/>
            <person name="Arora P."/>
            <person name="Dhakephalkar P.K."/>
        </authorList>
    </citation>
    <scope>NUCLEOTIDE SEQUENCE [LARGE SCALE GENOMIC DNA]</scope>
    <source>
        <strain evidence="9 10">152B</strain>
    </source>
</reference>
<feature type="domain" description="Septum site-determining protein MinC N-terminal" evidence="8">
    <location>
        <begin position="5"/>
        <end position="78"/>
    </location>
</feature>
<protein>
    <recommendedName>
        <fullName evidence="6">Probable septum site-determining protein MinC</fullName>
    </recommendedName>
</protein>
<evidence type="ECO:0000313" key="9">
    <source>
        <dbReference type="EMBL" id="KEZ87136.1"/>
    </source>
</evidence>
<dbReference type="InterPro" id="IPR013033">
    <property type="entry name" value="MinC"/>
</dbReference>
<dbReference type="InterPro" id="IPR005526">
    <property type="entry name" value="Septum_form_inhib_MinC_C"/>
</dbReference>
<dbReference type="AlphaFoldDB" id="A0A084JDV2"/>
<comment type="function">
    <text evidence="6">Cell division inhibitor that blocks the formation of polar Z ring septums. Rapidly oscillates between the poles of the cell to destabilize FtsZ filaments that have formed before they mature into polar Z rings. Prevents FtsZ polymerization.</text>
</comment>
<feature type="domain" description="Septum formation inhibitor MinC C-terminal" evidence="7">
    <location>
        <begin position="109"/>
        <end position="207"/>
    </location>
</feature>
<evidence type="ECO:0000256" key="5">
    <source>
        <dbReference type="ARBA" id="ARBA00046874"/>
    </source>
</evidence>
<dbReference type="SUPFAM" id="SSF63848">
    <property type="entry name" value="Cell-division inhibitor MinC, C-terminal domain"/>
    <property type="match status" value="1"/>
</dbReference>
<evidence type="ECO:0000256" key="1">
    <source>
        <dbReference type="ARBA" id="ARBA00006291"/>
    </source>
</evidence>
<dbReference type="PANTHER" id="PTHR34108:SF1">
    <property type="entry name" value="SEPTUM SITE-DETERMINING PROTEIN MINC"/>
    <property type="match status" value="1"/>
</dbReference>
<comment type="subunit">
    <text evidence="5 6">Interacts with MinD and FtsZ.</text>
</comment>
<comment type="similarity">
    <text evidence="1 6">Belongs to the MinC family.</text>
</comment>
<evidence type="ECO:0000313" key="10">
    <source>
        <dbReference type="Proteomes" id="UP000028525"/>
    </source>
</evidence>
<proteinExistence type="inferred from homology"/>
<comment type="caution">
    <text evidence="9">The sequence shown here is derived from an EMBL/GenBank/DDBJ whole genome shotgun (WGS) entry which is preliminary data.</text>
</comment>
<dbReference type="Pfam" id="PF03775">
    <property type="entry name" value="MinC_C"/>
    <property type="match status" value="1"/>
</dbReference>
<dbReference type="InterPro" id="IPR036145">
    <property type="entry name" value="MinC_C_sf"/>
</dbReference>
<dbReference type="PANTHER" id="PTHR34108">
    <property type="entry name" value="SEPTUM SITE-DETERMINING PROTEIN MINC"/>
    <property type="match status" value="1"/>
</dbReference>
<dbReference type="GO" id="GO:0000917">
    <property type="term" value="P:division septum assembly"/>
    <property type="evidence" value="ECO:0007669"/>
    <property type="project" value="UniProtKB-KW"/>
</dbReference>
<evidence type="ECO:0000256" key="2">
    <source>
        <dbReference type="ARBA" id="ARBA00022618"/>
    </source>
</evidence>
<dbReference type="InterPro" id="IPR055219">
    <property type="entry name" value="MinC_N_1"/>
</dbReference>
<keyword evidence="2 6" id="KW-0132">Cell division</keyword>
<gene>
    <name evidence="6" type="primary">minC</name>
    <name evidence="9" type="ORF">IO98_21445</name>
</gene>
<keyword evidence="3 6" id="KW-0717">Septation</keyword>
<dbReference type="HAMAP" id="MF_00267">
    <property type="entry name" value="MinC"/>
    <property type="match status" value="1"/>
</dbReference>
<evidence type="ECO:0000256" key="6">
    <source>
        <dbReference type="HAMAP-Rule" id="MF_00267"/>
    </source>
</evidence>
<evidence type="ECO:0000259" key="7">
    <source>
        <dbReference type="Pfam" id="PF03775"/>
    </source>
</evidence>
<evidence type="ECO:0000259" key="8">
    <source>
        <dbReference type="Pfam" id="PF22642"/>
    </source>
</evidence>
<dbReference type="RefSeq" id="WP_038284317.1">
    <property type="nucleotide sequence ID" value="NZ_JPME01000037.1"/>
</dbReference>
<evidence type="ECO:0000256" key="3">
    <source>
        <dbReference type="ARBA" id="ARBA00023210"/>
    </source>
</evidence>
<dbReference type="InterPro" id="IPR016098">
    <property type="entry name" value="CAP/MinC_C"/>
</dbReference>
<dbReference type="GO" id="GO:0000902">
    <property type="term" value="P:cell morphogenesis"/>
    <property type="evidence" value="ECO:0007669"/>
    <property type="project" value="InterPro"/>
</dbReference>
<sequence>MHNTVVIKSNRAGMTVILDPDTPFPQLLSDIGKKFGDHAKFWGSAQMTLTLEGRELNSEEEFAIINQITENSNVEIICLVDTDINRMERCEKALNEKLMELSCQTGQFFKGNLQSGETLESEASIVIIGDVCKGAKVLAKGNVIVLGKLSGTVCAGVAGNRGALITALDMAPIQLRIADCTSGLDGRGKRLGRGPMKAYMENNKVIIKPMKKSVEIFQKLR</sequence>
<keyword evidence="10" id="KW-1185">Reference proteome</keyword>
<dbReference type="Pfam" id="PF22642">
    <property type="entry name" value="MinC_N_1"/>
    <property type="match status" value="1"/>
</dbReference>
<evidence type="ECO:0000256" key="4">
    <source>
        <dbReference type="ARBA" id="ARBA00023306"/>
    </source>
</evidence>
<dbReference type="Gene3D" id="3.30.160.540">
    <property type="match status" value="1"/>
</dbReference>
<dbReference type="GO" id="GO:1901891">
    <property type="term" value="P:regulation of cell septum assembly"/>
    <property type="evidence" value="ECO:0007669"/>
    <property type="project" value="InterPro"/>
</dbReference>
<dbReference type="OrthoDB" id="9790810at2"/>
<dbReference type="EMBL" id="JPME01000037">
    <property type="protein sequence ID" value="KEZ87136.1"/>
    <property type="molecule type" value="Genomic_DNA"/>
</dbReference>